<dbReference type="RefSeq" id="WP_166284503.1">
    <property type="nucleotide sequence ID" value="NZ_JAANNP010000081.1"/>
</dbReference>
<keyword evidence="8" id="KW-0966">Cell projection</keyword>
<name>A0ABX0H2L5_9ACTN</name>
<keyword evidence="5" id="KW-0653">Protein transport</keyword>
<comment type="function">
    <text evidence="1">Needed for flagellar regrowth and assembly.</text>
</comment>
<reference evidence="8 9" key="1">
    <citation type="submission" date="2020-03" db="EMBL/GenBank/DDBJ databases">
        <title>Two novel Motilibacter sp.</title>
        <authorList>
            <person name="Liu S."/>
        </authorList>
    </citation>
    <scope>NUCLEOTIDE SEQUENCE [LARGE SCALE GENOMIC DNA]</scope>
    <source>
        <strain evidence="8 9">E257</strain>
    </source>
</reference>
<accession>A0ABX0H2L5</accession>
<comment type="similarity">
    <text evidence="2">Belongs to the FliH family.</text>
</comment>
<evidence type="ECO:0000259" key="7">
    <source>
        <dbReference type="Pfam" id="PF02108"/>
    </source>
</evidence>
<keyword evidence="4" id="KW-1005">Bacterial flagellum biogenesis</keyword>
<keyword evidence="3" id="KW-0813">Transport</keyword>
<evidence type="ECO:0000256" key="1">
    <source>
        <dbReference type="ARBA" id="ARBA00003041"/>
    </source>
</evidence>
<sequence length="235" mass="23545">MSSSTEAFSAGLAPAGTAPAVAATAGLAVLRGGAAAAVRTARLTESLSARPQSVEEAREAARSAGYAAGWAAGSQAAMAQVRAEAAHAAAVEASRVADREARFARAFTALEQAASDLERRAAAPAGEAAEAIAEAAFALAEAIVGRELATAAEPGVDAVRRALSMAPAGRPVTVWLSPEDAATLDGAALPFLDREITIVPDAGLMSGDAYAESDATSVDARIAPALARAKEILRP</sequence>
<dbReference type="PANTHER" id="PTHR34982:SF1">
    <property type="entry name" value="FLAGELLAR ASSEMBLY PROTEIN FLIH"/>
    <property type="match status" value="1"/>
</dbReference>
<dbReference type="InterPro" id="IPR018035">
    <property type="entry name" value="Flagellar_FliH/T3SS_HrpE"/>
</dbReference>
<comment type="caution">
    <text evidence="8">The sequence shown here is derived from an EMBL/GenBank/DDBJ whole genome shotgun (WGS) entry which is preliminary data.</text>
</comment>
<dbReference type="EMBL" id="JAANNP010000081">
    <property type="protein sequence ID" value="NHC16025.1"/>
    <property type="molecule type" value="Genomic_DNA"/>
</dbReference>
<organism evidence="8 9">
    <name type="scientific">Motilibacter deserti</name>
    <dbReference type="NCBI Taxonomy" id="2714956"/>
    <lineage>
        <taxon>Bacteria</taxon>
        <taxon>Bacillati</taxon>
        <taxon>Actinomycetota</taxon>
        <taxon>Actinomycetes</taxon>
        <taxon>Motilibacterales</taxon>
        <taxon>Motilibacteraceae</taxon>
        <taxon>Motilibacter</taxon>
    </lineage>
</organism>
<evidence type="ECO:0000313" key="8">
    <source>
        <dbReference type="EMBL" id="NHC16025.1"/>
    </source>
</evidence>
<dbReference type="Pfam" id="PF02108">
    <property type="entry name" value="FliH"/>
    <property type="match status" value="1"/>
</dbReference>
<keyword evidence="9" id="KW-1185">Reference proteome</keyword>
<evidence type="ECO:0000256" key="5">
    <source>
        <dbReference type="ARBA" id="ARBA00022927"/>
    </source>
</evidence>
<protein>
    <submittedName>
        <fullName evidence="8">Flagellar assembly protein FliH</fullName>
    </submittedName>
</protein>
<keyword evidence="6" id="KW-1006">Bacterial flagellum protein export</keyword>
<evidence type="ECO:0000256" key="6">
    <source>
        <dbReference type="ARBA" id="ARBA00023225"/>
    </source>
</evidence>
<evidence type="ECO:0000256" key="3">
    <source>
        <dbReference type="ARBA" id="ARBA00022448"/>
    </source>
</evidence>
<proteinExistence type="inferred from homology"/>
<evidence type="ECO:0000256" key="2">
    <source>
        <dbReference type="ARBA" id="ARBA00006602"/>
    </source>
</evidence>
<dbReference type="InterPro" id="IPR051472">
    <property type="entry name" value="T3SS_Stator/FliH"/>
</dbReference>
<feature type="domain" description="Flagellar assembly protein FliH/Type III secretion system HrpE" evidence="7">
    <location>
        <begin position="108"/>
        <end position="223"/>
    </location>
</feature>
<dbReference type="PANTHER" id="PTHR34982">
    <property type="entry name" value="YOP PROTEINS TRANSLOCATION PROTEIN L"/>
    <property type="match status" value="1"/>
</dbReference>
<evidence type="ECO:0000313" key="9">
    <source>
        <dbReference type="Proteomes" id="UP000800981"/>
    </source>
</evidence>
<keyword evidence="8" id="KW-0969">Cilium</keyword>
<dbReference type="Proteomes" id="UP000800981">
    <property type="component" value="Unassembled WGS sequence"/>
</dbReference>
<keyword evidence="8" id="KW-0282">Flagellum</keyword>
<evidence type="ECO:0000256" key="4">
    <source>
        <dbReference type="ARBA" id="ARBA00022795"/>
    </source>
</evidence>
<gene>
    <name evidence="8" type="ORF">G9H71_19760</name>
</gene>